<dbReference type="Gene3D" id="2.40.50.140">
    <property type="entry name" value="Nucleic acid-binding proteins"/>
    <property type="match status" value="1"/>
</dbReference>
<dbReference type="GO" id="GO:0006260">
    <property type="term" value="P:DNA replication"/>
    <property type="evidence" value="ECO:0007669"/>
    <property type="project" value="InterPro"/>
</dbReference>
<dbReference type="PROSITE" id="PS50935">
    <property type="entry name" value="SSB"/>
    <property type="match status" value="1"/>
</dbReference>
<dbReference type="AlphaFoldDB" id="A0A1G2JRF0"/>
<feature type="region of interest" description="Disordered" evidence="4">
    <location>
        <begin position="104"/>
        <end position="160"/>
    </location>
</feature>
<dbReference type="Proteomes" id="UP000178935">
    <property type="component" value="Unassembled WGS sequence"/>
</dbReference>
<dbReference type="GO" id="GO:0009295">
    <property type="term" value="C:nucleoid"/>
    <property type="evidence" value="ECO:0007669"/>
    <property type="project" value="TreeGrafter"/>
</dbReference>
<dbReference type="InterPro" id="IPR000424">
    <property type="entry name" value="Primosome_PriB/ssb"/>
</dbReference>
<dbReference type="PANTHER" id="PTHR10302">
    <property type="entry name" value="SINGLE-STRANDED DNA-BINDING PROTEIN"/>
    <property type="match status" value="1"/>
</dbReference>
<dbReference type="EMBL" id="MHPU01000003">
    <property type="protein sequence ID" value="OGZ89705.1"/>
    <property type="molecule type" value="Genomic_DNA"/>
</dbReference>
<gene>
    <name evidence="5" type="ORF">A2561_00245</name>
</gene>
<accession>A0A1G2JRF0</accession>
<evidence type="ECO:0000256" key="4">
    <source>
        <dbReference type="SAM" id="MobiDB-lite"/>
    </source>
</evidence>
<protein>
    <recommendedName>
        <fullName evidence="2 3">Single-stranded DNA-binding protein</fullName>
        <shortName evidence="2">SSB</shortName>
    </recommendedName>
</protein>
<proteinExistence type="inferred from homology"/>
<organism evidence="5 6">
    <name type="scientific">Candidatus Staskawiczbacteria bacterium RIFOXYD1_FULL_32_13</name>
    <dbReference type="NCBI Taxonomy" id="1802234"/>
    <lineage>
        <taxon>Bacteria</taxon>
        <taxon>Candidatus Staskawicziibacteriota</taxon>
    </lineage>
</organism>
<reference evidence="5 6" key="1">
    <citation type="journal article" date="2016" name="Nat. Commun.">
        <title>Thousands of microbial genomes shed light on interconnected biogeochemical processes in an aquifer system.</title>
        <authorList>
            <person name="Anantharaman K."/>
            <person name="Brown C.T."/>
            <person name="Hug L.A."/>
            <person name="Sharon I."/>
            <person name="Castelle C.J."/>
            <person name="Probst A.J."/>
            <person name="Thomas B.C."/>
            <person name="Singh A."/>
            <person name="Wilkins M.J."/>
            <person name="Karaoz U."/>
            <person name="Brodie E.L."/>
            <person name="Williams K.H."/>
            <person name="Hubbard S.S."/>
            <person name="Banfield J.F."/>
        </authorList>
    </citation>
    <scope>NUCLEOTIDE SEQUENCE [LARGE SCALE GENOMIC DNA]</scope>
</reference>
<evidence type="ECO:0000256" key="1">
    <source>
        <dbReference type="ARBA" id="ARBA00023125"/>
    </source>
</evidence>
<sequence length="176" mass="19373">MNFNKAFVLGNLTRDPETRALPSGQPVTSFSIATNRYYTDASGQRKEEVEFHNIVAFGKLADIVSRYLTKGSMVLIEGRIKTRNWTDQAGVKHWKTEIIAEGLQMGPKSSGGGSTGQQSNYSPKSFNSNPEPREPKEADIPIIEENYTPPADSMPSVSDMASDIASDEIDVKDIPF</sequence>
<dbReference type="CDD" id="cd04496">
    <property type="entry name" value="SSB_OBF"/>
    <property type="match status" value="1"/>
</dbReference>
<evidence type="ECO:0000256" key="2">
    <source>
        <dbReference type="HAMAP-Rule" id="MF_00984"/>
    </source>
</evidence>
<evidence type="ECO:0000313" key="6">
    <source>
        <dbReference type="Proteomes" id="UP000178935"/>
    </source>
</evidence>
<dbReference type="SUPFAM" id="SSF50249">
    <property type="entry name" value="Nucleic acid-binding proteins"/>
    <property type="match status" value="1"/>
</dbReference>
<evidence type="ECO:0000256" key="3">
    <source>
        <dbReference type="RuleBase" id="RU000524"/>
    </source>
</evidence>
<dbReference type="GO" id="GO:0003697">
    <property type="term" value="F:single-stranded DNA binding"/>
    <property type="evidence" value="ECO:0007669"/>
    <property type="project" value="UniProtKB-UniRule"/>
</dbReference>
<comment type="caution">
    <text evidence="2">Lacks conserved residue(s) required for the propagation of feature annotation.</text>
</comment>
<keyword evidence="1 2" id="KW-0238">DNA-binding</keyword>
<dbReference type="HAMAP" id="MF_00984">
    <property type="entry name" value="SSB"/>
    <property type="match status" value="1"/>
</dbReference>
<dbReference type="PANTHER" id="PTHR10302:SF27">
    <property type="entry name" value="SINGLE-STRANDED DNA-BINDING PROTEIN"/>
    <property type="match status" value="1"/>
</dbReference>
<dbReference type="NCBIfam" id="TIGR00621">
    <property type="entry name" value="ssb"/>
    <property type="match status" value="1"/>
</dbReference>
<comment type="caution">
    <text evidence="5">The sequence shown here is derived from an EMBL/GenBank/DDBJ whole genome shotgun (WGS) entry which is preliminary data.</text>
</comment>
<comment type="subunit">
    <text evidence="2">Homotetramer.</text>
</comment>
<evidence type="ECO:0000313" key="5">
    <source>
        <dbReference type="EMBL" id="OGZ89705.1"/>
    </source>
</evidence>
<feature type="compositionally biased region" description="Polar residues" evidence="4">
    <location>
        <begin position="120"/>
        <end position="130"/>
    </location>
</feature>
<dbReference type="Pfam" id="PF00436">
    <property type="entry name" value="SSB"/>
    <property type="match status" value="1"/>
</dbReference>
<dbReference type="InterPro" id="IPR011344">
    <property type="entry name" value="ssDNA-bd"/>
</dbReference>
<name>A0A1G2JRF0_9BACT</name>
<dbReference type="InterPro" id="IPR012340">
    <property type="entry name" value="NA-bd_OB-fold"/>
</dbReference>